<dbReference type="GO" id="GO:0006302">
    <property type="term" value="P:double-strand break repair"/>
    <property type="evidence" value="ECO:0007669"/>
    <property type="project" value="TreeGrafter"/>
</dbReference>
<dbReference type="SMART" id="SM00490">
    <property type="entry name" value="HELICc"/>
    <property type="match status" value="1"/>
</dbReference>
<keyword evidence="3" id="KW-0238">DNA-binding</keyword>
<dbReference type="PROSITE" id="PS51192">
    <property type="entry name" value="HELICASE_ATP_BIND_1"/>
    <property type="match status" value="1"/>
</dbReference>
<dbReference type="Pfam" id="PF00270">
    <property type="entry name" value="DEAD"/>
    <property type="match status" value="1"/>
</dbReference>
<feature type="domain" description="Helicase ATP-binding" evidence="4">
    <location>
        <begin position="112"/>
        <end position="265"/>
    </location>
</feature>
<dbReference type="Pfam" id="PF00271">
    <property type="entry name" value="Helicase_C"/>
    <property type="match status" value="1"/>
</dbReference>
<keyword evidence="7" id="KW-1185">Reference proteome</keyword>
<dbReference type="GO" id="GO:0005524">
    <property type="term" value="F:ATP binding"/>
    <property type="evidence" value="ECO:0007669"/>
    <property type="project" value="UniProtKB-KW"/>
</dbReference>
<feature type="domain" description="Helicase C-terminal" evidence="5">
    <location>
        <begin position="284"/>
        <end position="430"/>
    </location>
</feature>
<gene>
    <name evidence="6" type="ORF">FLK61_37685</name>
</gene>
<keyword evidence="6" id="KW-0378">Hydrolase</keyword>
<dbReference type="EMBL" id="CP041372">
    <property type="protein sequence ID" value="QKS73316.1"/>
    <property type="molecule type" value="Genomic_DNA"/>
</dbReference>
<dbReference type="PROSITE" id="PS51194">
    <property type="entry name" value="HELICASE_CTER"/>
    <property type="match status" value="1"/>
</dbReference>
<dbReference type="InterPro" id="IPR014001">
    <property type="entry name" value="Helicase_ATP-bd"/>
</dbReference>
<keyword evidence="2" id="KW-0067">ATP-binding</keyword>
<protein>
    <submittedName>
        <fullName evidence="6">DEAD/DEAH box helicase family protein</fullName>
    </submittedName>
</protein>
<sequence length="430" mass="47734">MHMRRLLVDELRALFSDPEIAFMIQEKWIVPTASFHEGRCTRCNSTRTQQTPRCGRCHSPCLYCRDCLQMGRNVACTPLYHSTYVHPGCDATLQFHGEFSPAQNEAAQKLVSFYEEGVTESLLHAVCGAGKTEMLFPVIERALRDGPVLVATPRRDVVTELAPRLQDAFPSVTVRAFHGGLDEDARYAPCDIAVATTHQALRFFNAFALVIIDEVDAFPFTVDRKLTYAVQKARRADGRTALVTATPSSGQRRTKHKATVPRRYHGHDLPVPAFYWSGNWQKRLPIRLLLAIREKAAKHEPTFVFVPHIDDLYLVEAKLRAFDATLRVGTVHSAEPDRADRVAAFRAGDLDVLVTTTILERGVTVPRAHAYVLGADSGLFTSSALIQIAGRVGRHVDFPTGDVHFYHHGKTAAMVEAQKDIKALNAGGGL</sequence>
<dbReference type="KEGG" id="psua:FLK61_37685"/>
<dbReference type="SMART" id="SM00487">
    <property type="entry name" value="DEXDc"/>
    <property type="match status" value="1"/>
</dbReference>
<reference evidence="7" key="1">
    <citation type="submission" date="2019-07" db="EMBL/GenBank/DDBJ databases">
        <title>Bacillus alkalisoli sp. nov. isolated from saline soil.</title>
        <authorList>
            <person name="Sun J.-Q."/>
            <person name="Xu L."/>
        </authorList>
    </citation>
    <scope>NUCLEOTIDE SEQUENCE [LARGE SCALE GENOMIC DNA]</scope>
    <source>
        <strain evidence="7">M4U3P1</strain>
    </source>
</reference>
<dbReference type="GO" id="GO:0043138">
    <property type="term" value="F:3'-5' DNA helicase activity"/>
    <property type="evidence" value="ECO:0007669"/>
    <property type="project" value="TreeGrafter"/>
</dbReference>
<dbReference type="GO" id="GO:0006270">
    <property type="term" value="P:DNA replication initiation"/>
    <property type="evidence" value="ECO:0007669"/>
    <property type="project" value="TreeGrafter"/>
</dbReference>
<proteinExistence type="predicted"/>
<evidence type="ECO:0000259" key="5">
    <source>
        <dbReference type="PROSITE" id="PS51194"/>
    </source>
</evidence>
<dbReference type="PANTHER" id="PTHR30580">
    <property type="entry name" value="PRIMOSOMAL PROTEIN N"/>
    <property type="match status" value="1"/>
</dbReference>
<dbReference type="GO" id="GO:0006310">
    <property type="term" value="P:DNA recombination"/>
    <property type="evidence" value="ECO:0007669"/>
    <property type="project" value="TreeGrafter"/>
</dbReference>
<evidence type="ECO:0000256" key="1">
    <source>
        <dbReference type="ARBA" id="ARBA00022741"/>
    </source>
</evidence>
<keyword evidence="6" id="KW-0347">Helicase</keyword>
<evidence type="ECO:0000256" key="2">
    <source>
        <dbReference type="ARBA" id="ARBA00022840"/>
    </source>
</evidence>
<dbReference type="SUPFAM" id="SSF52540">
    <property type="entry name" value="P-loop containing nucleoside triphosphate hydrolases"/>
    <property type="match status" value="1"/>
</dbReference>
<dbReference type="InterPro" id="IPR001650">
    <property type="entry name" value="Helicase_C-like"/>
</dbReference>
<evidence type="ECO:0000313" key="7">
    <source>
        <dbReference type="Proteomes" id="UP000318138"/>
    </source>
</evidence>
<dbReference type="AlphaFoldDB" id="A0A859FKK5"/>
<keyword evidence="1" id="KW-0547">Nucleotide-binding</keyword>
<dbReference type="GO" id="GO:0003677">
    <property type="term" value="F:DNA binding"/>
    <property type="evidence" value="ECO:0007669"/>
    <property type="project" value="UniProtKB-KW"/>
</dbReference>
<name>A0A859FKK5_9BACI</name>
<evidence type="ECO:0000256" key="3">
    <source>
        <dbReference type="ARBA" id="ARBA00023125"/>
    </source>
</evidence>
<dbReference type="InterPro" id="IPR027417">
    <property type="entry name" value="P-loop_NTPase"/>
</dbReference>
<evidence type="ECO:0000313" key="6">
    <source>
        <dbReference type="EMBL" id="QKS73316.1"/>
    </source>
</evidence>
<organism evidence="6 7">
    <name type="scientific">Paenalkalicoccus suaedae</name>
    <dbReference type="NCBI Taxonomy" id="2592382"/>
    <lineage>
        <taxon>Bacteria</taxon>
        <taxon>Bacillati</taxon>
        <taxon>Bacillota</taxon>
        <taxon>Bacilli</taxon>
        <taxon>Bacillales</taxon>
        <taxon>Bacillaceae</taxon>
        <taxon>Paenalkalicoccus</taxon>
    </lineage>
</organism>
<evidence type="ECO:0000259" key="4">
    <source>
        <dbReference type="PROSITE" id="PS51192"/>
    </source>
</evidence>
<dbReference type="Proteomes" id="UP000318138">
    <property type="component" value="Chromosome"/>
</dbReference>
<accession>A0A859FKK5</accession>
<dbReference type="InterPro" id="IPR011545">
    <property type="entry name" value="DEAD/DEAH_box_helicase_dom"/>
</dbReference>
<dbReference type="Gene3D" id="3.40.50.300">
    <property type="entry name" value="P-loop containing nucleotide triphosphate hydrolases"/>
    <property type="match status" value="2"/>
</dbReference>
<dbReference type="PANTHER" id="PTHR30580:SF1">
    <property type="entry name" value="COMF OPERON PROTEIN 1"/>
    <property type="match status" value="1"/>
</dbReference>